<reference evidence="3" key="1">
    <citation type="submission" date="2023-07" db="EMBL/GenBank/DDBJ databases">
        <authorList>
            <person name="Colorado M.A."/>
            <person name="Villamil L.M."/>
            <person name="Melo J.F."/>
            <person name="Rodriguez J.A."/>
            <person name="Ruiz R.Y."/>
        </authorList>
    </citation>
    <scope>NUCLEOTIDE SEQUENCE [LARGE SCALE GENOMIC DNA]</scope>
    <source>
        <strain evidence="3">C33</strain>
    </source>
</reference>
<dbReference type="Pfam" id="PF00266">
    <property type="entry name" value="Aminotran_5"/>
    <property type="match status" value="1"/>
</dbReference>
<dbReference type="InterPro" id="IPR000192">
    <property type="entry name" value="Aminotrans_V_dom"/>
</dbReference>
<dbReference type="Proteomes" id="UP001279681">
    <property type="component" value="Unassembled WGS sequence"/>
</dbReference>
<name>A0ABU4W6S5_9FUSO</name>
<dbReference type="PANTHER" id="PTHR43586:SF4">
    <property type="entry name" value="ISOPENICILLIN N EPIMERASE"/>
    <property type="match status" value="1"/>
</dbReference>
<dbReference type="PANTHER" id="PTHR43586">
    <property type="entry name" value="CYSTEINE DESULFURASE"/>
    <property type="match status" value="1"/>
</dbReference>
<sequence>MKSTVYYDNASTSYPKFESFYNETMSLYKECGINFSRNSSDKSKDARFIKESLIKNIKKIFSTKNEVILNSSATFSLNEIILGLDYSNIKTIYISPFEHNSVYRVIKKIVKEKNIDLKILKFNEFNLDFENMQLQFMSQKPDLIICNHASNVFGNILPVEKIFGEGKKYNAVTILDATQTGGVLDFSEISISSDFIVFAGHKNLYGPSGIGGYIYNKKVPLIPLLYGGTGINSEDEDMPEELPERFEAGSPNILGIIGLKLSTDELLKIGIENIKNKKQENLKKLYDLLDEYSYDLKIVSDRENNAGVISIEANDYSPQELENLFNDEGIITRRGLHCAPLAHKHMGTDKNGTLRLSVGYFNDEQDLNKLTEVLESIF</sequence>
<dbReference type="RefSeq" id="WP_320312636.1">
    <property type="nucleotide sequence ID" value="NZ_JAVIKH010000002.1"/>
</dbReference>
<dbReference type="Gene3D" id="3.90.1150.10">
    <property type="entry name" value="Aspartate Aminotransferase, domain 1"/>
    <property type="match status" value="1"/>
</dbReference>
<feature type="domain" description="Aminotransferase class V" evidence="1">
    <location>
        <begin position="5"/>
        <end position="370"/>
    </location>
</feature>
<dbReference type="GO" id="GO:0008483">
    <property type="term" value="F:transaminase activity"/>
    <property type="evidence" value="ECO:0007669"/>
    <property type="project" value="UniProtKB-KW"/>
</dbReference>
<dbReference type="SUPFAM" id="SSF53383">
    <property type="entry name" value="PLP-dependent transferases"/>
    <property type="match status" value="1"/>
</dbReference>
<accession>A0ABU4W6S5</accession>
<keyword evidence="2" id="KW-0808">Transferase</keyword>
<proteinExistence type="predicted"/>
<evidence type="ECO:0000259" key="1">
    <source>
        <dbReference type="Pfam" id="PF00266"/>
    </source>
</evidence>
<keyword evidence="2" id="KW-0032">Aminotransferase</keyword>
<comment type="caution">
    <text evidence="2">The sequence shown here is derived from an EMBL/GenBank/DDBJ whole genome shotgun (WGS) entry which is preliminary data.</text>
</comment>
<evidence type="ECO:0000313" key="2">
    <source>
        <dbReference type="EMBL" id="MDX8335223.1"/>
    </source>
</evidence>
<evidence type="ECO:0000313" key="3">
    <source>
        <dbReference type="Proteomes" id="UP001279681"/>
    </source>
</evidence>
<dbReference type="EMBL" id="JAVIKH010000002">
    <property type="protein sequence ID" value="MDX8335223.1"/>
    <property type="molecule type" value="Genomic_DNA"/>
</dbReference>
<dbReference type="InterPro" id="IPR015422">
    <property type="entry name" value="PyrdxlP-dep_Trfase_small"/>
</dbReference>
<keyword evidence="3" id="KW-1185">Reference proteome</keyword>
<dbReference type="InterPro" id="IPR015424">
    <property type="entry name" value="PyrdxlP-dep_Trfase"/>
</dbReference>
<dbReference type="InterPro" id="IPR015421">
    <property type="entry name" value="PyrdxlP-dep_Trfase_major"/>
</dbReference>
<gene>
    <name evidence="2" type="ORF">RFV38_01740</name>
</gene>
<protein>
    <submittedName>
        <fullName evidence="2">Aminotransferase class V-fold PLP-dependent enzyme</fullName>
    </submittedName>
</protein>
<organism evidence="2 3">
    <name type="scientific">Candidatus Cetobacterium colombiensis</name>
    <dbReference type="NCBI Taxonomy" id="3073100"/>
    <lineage>
        <taxon>Bacteria</taxon>
        <taxon>Fusobacteriati</taxon>
        <taxon>Fusobacteriota</taxon>
        <taxon>Fusobacteriia</taxon>
        <taxon>Fusobacteriales</taxon>
        <taxon>Fusobacteriaceae</taxon>
        <taxon>Cetobacterium</taxon>
    </lineage>
</organism>
<dbReference type="Gene3D" id="3.40.640.10">
    <property type="entry name" value="Type I PLP-dependent aspartate aminotransferase-like (Major domain)"/>
    <property type="match status" value="1"/>
</dbReference>